<comment type="caution">
    <text evidence="6">The sequence shown here is derived from an EMBL/GenBank/DDBJ whole genome shotgun (WGS) entry which is preliminary data.</text>
</comment>
<organism evidence="6 7">
    <name type="scientific">Diceros bicornis minor</name>
    <name type="common">South-central black rhinoceros</name>
    <dbReference type="NCBI Taxonomy" id="77932"/>
    <lineage>
        <taxon>Eukaryota</taxon>
        <taxon>Metazoa</taxon>
        <taxon>Chordata</taxon>
        <taxon>Craniata</taxon>
        <taxon>Vertebrata</taxon>
        <taxon>Euteleostomi</taxon>
        <taxon>Mammalia</taxon>
        <taxon>Eutheria</taxon>
        <taxon>Laurasiatheria</taxon>
        <taxon>Perissodactyla</taxon>
        <taxon>Rhinocerotidae</taxon>
        <taxon>Diceros</taxon>
    </lineage>
</organism>
<dbReference type="Proteomes" id="UP000551758">
    <property type="component" value="Unassembled WGS sequence"/>
</dbReference>
<comment type="similarity">
    <text evidence="4">Belongs to the secretoglobin family. Lipophilin subfamily.</text>
</comment>
<evidence type="ECO:0000313" key="7">
    <source>
        <dbReference type="Proteomes" id="UP000551758"/>
    </source>
</evidence>
<accession>A0A7J7FD74</accession>
<evidence type="ECO:0000256" key="5">
    <source>
        <dbReference type="SAM" id="SignalP"/>
    </source>
</evidence>
<evidence type="ECO:0000256" key="3">
    <source>
        <dbReference type="ARBA" id="ARBA00022729"/>
    </source>
</evidence>
<dbReference type="SUPFAM" id="SSF48201">
    <property type="entry name" value="Uteroglobin-like"/>
    <property type="match status" value="1"/>
</dbReference>
<dbReference type="GO" id="GO:0005615">
    <property type="term" value="C:extracellular space"/>
    <property type="evidence" value="ECO:0007669"/>
    <property type="project" value="TreeGrafter"/>
</dbReference>
<evidence type="ECO:0000313" key="6">
    <source>
        <dbReference type="EMBL" id="KAF5926022.1"/>
    </source>
</evidence>
<dbReference type="PROSITE" id="PS51311">
    <property type="entry name" value="SCGB"/>
    <property type="match status" value="1"/>
</dbReference>
<proteinExistence type="inferred from homology"/>
<protein>
    <submittedName>
        <fullName evidence="6">Uncharacterized protein</fullName>
    </submittedName>
</protein>
<keyword evidence="2" id="KW-0964">Secreted</keyword>
<reference evidence="6 7" key="1">
    <citation type="journal article" date="2020" name="Mol. Biol. Evol.">
        <title>Interspecific Gene Flow and the Evolution of Specialization in Black and White Rhinoceros.</title>
        <authorList>
            <person name="Moodley Y."/>
            <person name="Westbury M.V."/>
            <person name="Russo I.M."/>
            <person name="Gopalakrishnan S."/>
            <person name="Rakotoarivelo A."/>
            <person name="Olsen R.A."/>
            <person name="Prost S."/>
            <person name="Tunstall T."/>
            <person name="Ryder O.A."/>
            <person name="Dalen L."/>
            <person name="Bruford M.W."/>
        </authorList>
    </citation>
    <scope>NUCLEOTIDE SEQUENCE [LARGE SCALE GENOMIC DNA]</scope>
    <source>
        <strain evidence="6">SBR-YM</strain>
        <tissue evidence="6">Skin</tissue>
    </source>
</reference>
<evidence type="ECO:0000256" key="2">
    <source>
        <dbReference type="ARBA" id="ARBA00022525"/>
    </source>
</evidence>
<dbReference type="AlphaFoldDB" id="A0A7J7FD74"/>
<dbReference type="EMBL" id="JACDTQ010000807">
    <property type="protein sequence ID" value="KAF5926022.1"/>
    <property type="molecule type" value="Genomic_DNA"/>
</dbReference>
<dbReference type="InterPro" id="IPR016126">
    <property type="entry name" value="Secretoglobin"/>
</dbReference>
<evidence type="ECO:0000256" key="4">
    <source>
        <dbReference type="ARBA" id="ARBA00038364"/>
    </source>
</evidence>
<feature type="signal peptide" evidence="5">
    <location>
        <begin position="1"/>
        <end position="19"/>
    </location>
</feature>
<keyword evidence="3 5" id="KW-0732">Signal</keyword>
<name>A0A7J7FD74_DICBM</name>
<gene>
    <name evidence="6" type="ORF">HPG69_016058</name>
</gene>
<dbReference type="CDD" id="cd00633">
    <property type="entry name" value="Secretoglobin"/>
    <property type="match status" value="1"/>
</dbReference>
<evidence type="ECO:0000256" key="1">
    <source>
        <dbReference type="ARBA" id="ARBA00004613"/>
    </source>
</evidence>
<dbReference type="OrthoDB" id="9713636at2759"/>
<sequence length="95" mass="10642">MRLSLSVLLVTLALCCCEASEIVCPFLAIDMSSFLFTNDPLYKLQIAKYQAPPEAVEAKFEVKQCTDEISFENRVLIKKTLGKILLKCGFADFTN</sequence>
<dbReference type="InterPro" id="IPR035960">
    <property type="entry name" value="Secretoglobin_sf"/>
</dbReference>
<feature type="chain" id="PRO_5029529979" evidence="5">
    <location>
        <begin position="20"/>
        <end position="95"/>
    </location>
</feature>
<dbReference type="Pfam" id="PF01099">
    <property type="entry name" value="Uteroglobin"/>
    <property type="match status" value="1"/>
</dbReference>
<dbReference type="PANTHER" id="PTHR11332">
    <property type="entry name" value="SECRETOGLOBIN FAMILY 1D"/>
    <property type="match status" value="1"/>
</dbReference>
<keyword evidence="7" id="KW-1185">Reference proteome</keyword>
<dbReference type="PANTHER" id="PTHR11332:SF6">
    <property type="entry name" value="SECRETOGLOBIN FAMILY 1D MEMBER 4"/>
    <property type="match status" value="1"/>
</dbReference>
<comment type="subcellular location">
    <subcellularLocation>
        <location evidence="1">Secreted</location>
    </subcellularLocation>
</comment>